<proteinExistence type="predicted"/>
<protein>
    <submittedName>
        <fullName evidence="1">Uncharacterized protein</fullName>
    </submittedName>
</protein>
<evidence type="ECO:0000313" key="2">
    <source>
        <dbReference type="Proteomes" id="UP000574761"/>
    </source>
</evidence>
<name>A0A7W6D934_9HYPH</name>
<evidence type="ECO:0000313" key="1">
    <source>
        <dbReference type="EMBL" id="MBB3976901.1"/>
    </source>
</evidence>
<dbReference type="AlphaFoldDB" id="A0A7W6D934"/>
<sequence>MAALLIYPLNARLFGIIYCASQQGRNPREKSKTMNQNRNGVRQGFLGRAFAVLGAASAAAAAVEGNRRPKDRDLRILGIDPANFPK</sequence>
<keyword evidence="2" id="KW-1185">Reference proteome</keyword>
<accession>A0A7W6D934</accession>
<reference evidence="1 2" key="1">
    <citation type="submission" date="2020-08" db="EMBL/GenBank/DDBJ databases">
        <title>Genomic Encyclopedia of Type Strains, Phase IV (KMG-IV): sequencing the most valuable type-strain genomes for metagenomic binning, comparative biology and taxonomic classification.</title>
        <authorList>
            <person name="Goeker M."/>
        </authorList>
    </citation>
    <scope>NUCLEOTIDE SEQUENCE [LARGE SCALE GENOMIC DNA]</scope>
    <source>
        <strain evidence="1 2">DSM 100211</strain>
    </source>
</reference>
<organism evidence="1 2">
    <name type="scientific">Mycoplana azooxidifex</name>
    <dbReference type="NCBI Taxonomy" id="1636188"/>
    <lineage>
        <taxon>Bacteria</taxon>
        <taxon>Pseudomonadati</taxon>
        <taxon>Pseudomonadota</taxon>
        <taxon>Alphaproteobacteria</taxon>
        <taxon>Hyphomicrobiales</taxon>
        <taxon>Rhizobiaceae</taxon>
        <taxon>Mycoplana</taxon>
    </lineage>
</organism>
<comment type="caution">
    <text evidence="1">The sequence shown here is derived from an EMBL/GenBank/DDBJ whole genome shotgun (WGS) entry which is preliminary data.</text>
</comment>
<dbReference type="Proteomes" id="UP000574761">
    <property type="component" value="Unassembled WGS sequence"/>
</dbReference>
<dbReference type="RefSeq" id="WP_183804317.1">
    <property type="nucleotide sequence ID" value="NZ_JACIEE010000004.1"/>
</dbReference>
<gene>
    <name evidence="1" type="ORF">GGQ64_002101</name>
</gene>
<dbReference type="EMBL" id="JACIEE010000004">
    <property type="protein sequence ID" value="MBB3976901.1"/>
    <property type="molecule type" value="Genomic_DNA"/>
</dbReference>